<evidence type="ECO:0000259" key="3">
    <source>
        <dbReference type="PROSITE" id="PS50057"/>
    </source>
</evidence>
<evidence type="ECO:0000256" key="1">
    <source>
        <dbReference type="SAM" id="MobiDB-lite"/>
    </source>
</evidence>
<dbReference type="Gene3D" id="2.30.29.30">
    <property type="entry name" value="Pleckstrin-homology domain (PH domain)/Phosphotyrosine-binding domain (PTB)"/>
    <property type="match status" value="1"/>
</dbReference>
<dbReference type="GO" id="GO:0031032">
    <property type="term" value="P:actomyosin structure organization"/>
    <property type="evidence" value="ECO:0007669"/>
    <property type="project" value="TreeGrafter"/>
</dbReference>
<feature type="compositionally biased region" description="Pro residues" evidence="1">
    <location>
        <begin position="591"/>
        <end position="604"/>
    </location>
</feature>
<feature type="transmembrane region" description="Helical" evidence="2">
    <location>
        <begin position="685"/>
        <end position="705"/>
    </location>
</feature>
<protein>
    <recommendedName>
        <fullName evidence="3">FERM domain-containing protein</fullName>
    </recommendedName>
</protein>
<feature type="region of interest" description="Disordered" evidence="1">
    <location>
        <begin position="286"/>
        <end position="324"/>
    </location>
</feature>
<name>A0A0V0JBC7_SCHSO</name>
<dbReference type="Gene3D" id="3.10.20.90">
    <property type="entry name" value="Phosphatidylinositol 3-kinase Catalytic Subunit, Chain A, domain 1"/>
    <property type="match status" value="1"/>
</dbReference>
<dbReference type="InterPro" id="IPR011993">
    <property type="entry name" value="PH-like_dom_sf"/>
</dbReference>
<dbReference type="PROSITE" id="PS50057">
    <property type="entry name" value="FERM_3"/>
    <property type="match status" value="1"/>
</dbReference>
<dbReference type="AlphaFoldDB" id="A0A0V0JBC7"/>
<dbReference type="InterPro" id="IPR035963">
    <property type="entry name" value="FERM_2"/>
</dbReference>
<evidence type="ECO:0000313" key="4">
    <source>
        <dbReference type="EMBL" id="JAP62988.1"/>
    </source>
</evidence>
<dbReference type="InterPro" id="IPR019749">
    <property type="entry name" value="Band_41_domain"/>
</dbReference>
<keyword evidence="2" id="KW-0812">Transmembrane</keyword>
<gene>
    <name evidence="4" type="ORF">TR123025</name>
</gene>
<feature type="region of interest" description="Disordered" evidence="1">
    <location>
        <begin position="175"/>
        <end position="220"/>
    </location>
</feature>
<dbReference type="PANTHER" id="PTHR23280">
    <property type="entry name" value="4.1 G PROTEIN"/>
    <property type="match status" value="1"/>
</dbReference>
<dbReference type="SMART" id="SM00295">
    <property type="entry name" value="B41"/>
    <property type="match status" value="1"/>
</dbReference>
<dbReference type="SUPFAM" id="SSF54236">
    <property type="entry name" value="Ubiquitin-like"/>
    <property type="match status" value="1"/>
</dbReference>
<dbReference type="Gene3D" id="1.20.80.10">
    <property type="match status" value="1"/>
</dbReference>
<feature type="region of interest" description="Disordered" evidence="1">
    <location>
        <begin position="1"/>
        <end position="36"/>
    </location>
</feature>
<dbReference type="CDD" id="cd14473">
    <property type="entry name" value="FERM_B-lobe"/>
    <property type="match status" value="1"/>
</dbReference>
<dbReference type="PRINTS" id="PR00935">
    <property type="entry name" value="BAND41"/>
</dbReference>
<dbReference type="InterPro" id="IPR018980">
    <property type="entry name" value="FERM_PH-like_C"/>
</dbReference>
<accession>A0A0V0JBC7</accession>
<dbReference type="SUPFAM" id="SSF50729">
    <property type="entry name" value="PH domain-like"/>
    <property type="match status" value="1"/>
</dbReference>
<dbReference type="GO" id="GO:0005856">
    <property type="term" value="C:cytoskeleton"/>
    <property type="evidence" value="ECO:0007669"/>
    <property type="project" value="TreeGrafter"/>
</dbReference>
<dbReference type="CDD" id="cd01765">
    <property type="entry name" value="FERM_F0_F1"/>
    <property type="match status" value="1"/>
</dbReference>
<proteinExistence type="predicted"/>
<reference evidence="4" key="1">
    <citation type="submission" date="2016-01" db="EMBL/GenBank/DDBJ databases">
        <title>Reference transcriptome for the parasite Schistocephalus solidus: insights into the molecular evolution of parasitism.</title>
        <authorList>
            <person name="Hebert F.O."/>
            <person name="Grambauer S."/>
            <person name="Barber I."/>
            <person name="Landry C.R."/>
            <person name="Aubin-Horth N."/>
        </authorList>
    </citation>
    <scope>NUCLEOTIDE SEQUENCE</scope>
</reference>
<feature type="region of interest" description="Disordered" evidence="1">
    <location>
        <begin position="588"/>
        <end position="610"/>
    </location>
</feature>
<dbReference type="Pfam" id="PF00373">
    <property type="entry name" value="FERM_M"/>
    <property type="match status" value="1"/>
</dbReference>
<sequence length="756" mass="83959">MKEHKADSSAVCPVSTEETKSKSSKRSSLTKSRHSSGRLTYKIRMLDNAQPHLEISISKNDDGEVLFASVCEELGGIVERDYFGLRYTDKDNQRQWLDLGRNVKKQMTGAHSSGLSFRVKHYPGNPVEDFYQEISQYLLYLQLRRDLVQGRLLCPPEELYTLGALIVQAELGDAPDDPSASYNDSHISEDPPVESQPPKEFGLIESPQSPVSELPEPQQGEEPFKNLKIVFNQTKKIEAEILKKHKEFRGLTARDAEIEVLKRASRLPTYGVDPVQVKMIDKNKSTVKRQGSLKEKGRGAKSTDKVSAKTLPADATSHGESGRSEAGSAVYLGLRHNGITTYVGLQPSDQYNCENGVASLAGFQTHVELTWDQIERLACDSKDFIVYLKADEDSTSAKSKKRTKPHPVIFRCETKAAALALWKWTVDRKSFFTLKEAKEAKKTKTTNSLFRRSHSYRFMGRSQLELKSIASSPANVPQPTFTRVSSLRRVPKSHVDAASDTVPKHSTFPYHYRPNSIPEDVNHPYTDPGKRPTVLSAVTEQTGDTEPTQPPPSDASAIMNVSEELAASCENTPETPIRPVSVAQIEAAVPPSQPPQAEPEPSSPETPFEVTQRKVSAQQDHLLNESECIRAVDAIDEAIKPRQVNGRPKPILEQTLNGEVQHDLKEETLAVEPASILPQKTALRIVKAAAVFVGIVCVAVFVAALETHPRPGQATGWTSIAMHLRRQPFVSSFNDYLYDPVRRNLVNGFSALLNRQ</sequence>
<evidence type="ECO:0000256" key="2">
    <source>
        <dbReference type="SAM" id="Phobius"/>
    </source>
</evidence>
<dbReference type="PANTHER" id="PTHR23280:SF32">
    <property type="entry name" value="FI22325P1"/>
    <property type="match status" value="1"/>
</dbReference>
<feature type="compositionally biased region" description="Basic and acidic residues" evidence="1">
    <location>
        <begin position="292"/>
        <end position="307"/>
    </location>
</feature>
<dbReference type="InterPro" id="IPR019748">
    <property type="entry name" value="FERM_central"/>
</dbReference>
<dbReference type="InterPro" id="IPR014352">
    <property type="entry name" value="FERM/acyl-CoA-bd_prot_sf"/>
</dbReference>
<keyword evidence="2" id="KW-0472">Membrane</keyword>
<keyword evidence="2" id="KW-1133">Transmembrane helix</keyword>
<feature type="domain" description="FERM" evidence="3">
    <location>
        <begin position="39"/>
        <end position="436"/>
    </location>
</feature>
<dbReference type="InterPro" id="IPR000299">
    <property type="entry name" value="FERM_domain"/>
</dbReference>
<dbReference type="Pfam" id="PF09380">
    <property type="entry name" value="FERM_C"/>
    <property type="match status" value="1"/>
</dbReference>
<dbReference type="InterPro" id="IPR018979">
    <property type="entry name" value="FERM_N"/>
</dbReference>
<feature type="region of interest" description="Disordered" evidence="1">
    <location>
        <begin position="493"/>
        <end position="532"/>
    </location>
</feature>
<dbReference type="InterPro" id="IPR029071">
    <property type="entry name" value="Ubiquitin-like_domsf"/>
</dbReference>
<dbReference type="EMBL" id="GEEE01000237">
    <property type="protein sequence ID" value="JAP62988.1"/>
    <property type="molecule type" value="Transcribed_RNA"/>
</dbReference>
<dbReference type="Pfam" id="PF09379">
    <property type="entry name" value="FERM_N"/>
    <property type="match status" value="1"/>
</dbReference>
<organism evidence="4">
    <name type="scientific">Schistocephalus solidus</name>
    <name type="common">Tapeworm</name>
    <dbReference type="NCBI Taxonomy" id="70667"/>
    <lineage>
        <taxon>Eukaryota</taxon>
        <taxon>Metazoa</taxon>
        <taxon>Spiralia</taxon>
        <taxon>Lophotrochozoa</taxon>
        <taxon>Platyhelminthes</taxon>
        <taxon>Cestoda</taxon>
        <taxon>Eucestoda</taxon>
        <taxon>Diphyllobothriidea</taxon>
        <taxon>Diphyllobothriidae</taxon>
        <taxon>Schistocephalus</taxon>
    </lineage>
</organism>
<dbReference type="SUPFAM" id="SSF47031">
    <property type="entry name" value="Second domain of FERM"/>
    <property type="match status" value="1"/>
</dbReference>